<protein>
    <submittedName>
        <fullName evidence="2">Uncharacterized protein LOC105031992</fullName>
    </submittedName>
</protein>
<sequence>MYVTRPLSHYHNNPHALSEYPPEGPGSGILVIKDEEAESEQVCCWGLCKDSRIYGLPFPQNTKIKVRYTTSHQGANGQSHSTTYRDDVFFIPAIAQPLSSNRYHVIRADGRNKGKAATCSREEDMTTCCFCSFANDVASSPLDHTDIYQQVEIICHRNKFHAKAVASDGIPPEYLRRKGWRAYTSDSTNYYLTEARGLDVSLRNRLPDLDFNISTKRSPAIVVGKWYCPFMFIKEGDRLKDQMKRSMFYNLTLQQFWEEIYSCENDGKEGNDVNLSIGVRRHMALLNGSEVVHDSREVVDGMVWFKPVNSGERGLGLSLAIWERMRWEEERGGWIGGQENVERLEVYGGENGWKKFGCYALVESFVLKRMDGTVALTYDFKHTNKIRTKWE</sequence>
<dbReference type="AlphaFoldDB" id="A0A6I9Q8B8"/>
<name>A0A6I9Q8B8_ELAGV</name>
<dbReference type="Proteomes" id="UP000504607">
    <property type="component" value="Unplaced"/>
</dbReference>
<proteinExistence type="predicted"/>
<accession>A0A6I9Q8B8</accession>
<gene>
    <name evidence="2" type="primary">LOC105031992</name>
</gene>
<dbReference type="FunCoup" id="A0A6I9Q8B8">
    <property type="interactions" value="1065"/>
</dbReference>
<dbReference type="Pfam" id="PF06880">
    <property type="entry name" value="DUF1262"/>
    <property type="match status" value="1"/>
</dbReference>
<dbReference type="GeneID" id="105031992"/>
<organism evidence="1 2">
    <name type="scientific">Elaeis guineensis var. tenera</name>
    <name type="common">Oil palm</name>
    <dbReference type="NCBI Taxonomy" id="51953"/>
    <lineage>
        <taxon>Eukaryota</taxon>
        <taxon>Viridiplantae</taxon>
        <taxon>Streptophyta</taxon>
        <taxon>Embryophyta</taxon>
        <taxon>Tracheophyta</taxon>
        <taxon>Spermatophyta</taxon>
        <taxon>Magnoliopsida</taxon>
        <taxon>Liliopsida</taxon>
        <taxon>Arecaceae</taxon>
        <taxon>Arecoideae</taxon>
        <taxon>Cocoseae</taxon>
        <taxon>Elaeidinae</taxon>
        <taxon>Elaeis</taxon>
    </lineage>
</organism>
<dbReference type="KEGG" id="egu:105031992"/>
<reference evidence="2" key="1">
    <citation type="submission" date="2025-08" db="UniProtKB">
        <authorList>
            <consortium name="RefSeq"/>
        </authorList>
    </citation>
    <scope>IDENTIFICATION</scope>
</reference>
<dbReference type="RefSeq" id="XP_010904611.1">
    <property type="nucleotide sequence ID" value="XM_010906309.3"/>
</dbReference>
<dbReference type="PANTHER" id="PTHR31050:SF15">
    <property type="entry name" value="OS08G0413200 PROTEIN"/>
    <property type="match status" value="1"/>
</dbReference>
<dbReference type="InterPro" id="IPR010683">
    <property type="entry name" value="DUF1262"/>
</dbReference>
<evidence type="ECO:0000313" key="2">
    <source>
        <dbReference type="RefSeq" id="XP_010904611.1"/>
    </source>
</evidence>
<dbReference type="PANTHER" id="PTHR31050">
    <property type="entry name" value="OS08G0413200 PROTEIN"/>
    <property type="match status" value="1"/>
</dbReference>
<evidence type="ECO:0000313" key="1">
    <source>
        <dbReference type="Proteomes" id="UP000504607"/>
    </source>
</evidence>
<dbReference type="InParanoid" id="A0A6I9Q8B8"/>
<keyword evidence="1" id="KW-1185">Reference proteome</keyword>
<dbReference type="OrthoDB" id="741151at2759"/>